<comment type="caution">
    <text evidence="1">The sequence shown here is derived from an EMBL/GenBank/DDBJ whole genome shotgun (WGS) entry which is preliminary data.</text>
</comment>
<proteinExistence type="predicted"/>
<sequence>MRKDVRKILKRKDSDAGEKVMGIYHFAKCVKDFESSTVRPRGKRDSKSALMMPISFESRLVSG</sequence>
<feature type="non-terminal residue" evidence="1">
    <location>
        <position position="63"/>
    </location>
</feature>
<keyword evidence="2" id="KW-1185">Reference proteome</keyword>
<organism evidence="1 2">
    <name type="scientific">Datura stramonium</name>
    <name type="common">Jimsonweed</name>
    <name type="synonym">Common thornapple</name>
    <dbReference type="NCBI Taxonomy" id="4076"/>
    <lineage>
        <taxon>Eukaryota</taxon>
        <taxon>Viridiplantae</taxon>
        <taxon>Streptophyta</taxon>
        <taxon>Embryophyta</taxon>
        <taxon>Tracheophyta</taxon>
        <taxon>Spermatophyta</taxon>
        <taxon>Magnoliopsida</taxon>
        <taxon>eudicotyledons</taxon>
        <taxon>Gunneridae</taxon>
        <taxon>Pentapetalae</taxon>
        <taxon>asterids</taxon>
        <taxon>lamiids</taxon>
        <taxon>Solanales</taxon>
        <taxon>Solanaceae</taxon>
        <taxon>Solanoideae</taxon>
        <taxon>Datureae</taxon>
        <taxon>Datura</taxon>
    </lineage>
</organism>
<dbReference type="EMBL" id="JACEIK010000072">
    <property type="protein sequence ID" value="MCD7448777.1"/>
    <property type="molecule type" value="Genomic_DNA"/>
</dbReference>
<protein>
    <submittedName>
        <fullName evidence="1">Uncharacterized protein</fullName>
    </submittedName>
</protein>
<name>A0ABS8RQ89_DATST</name>
<dbReference type="Proteomes" id="UP000823775">
    <property type="component" value="Unassembled WGS sequence"/>
</dbReference>
<evidence type="ECO:0000313" key="2">
    <source>
        <dbReference type="Proteomes" id="UP000823775"/>
    </source>
</evidence>
<evidence type="ECO:0000313" key="1">
    <source>
        <dbReference type="EMBL" id="MCD7448777.1"/>
    </source>
</evidence>
<reference evidence="1 2" key="1">
    <citation type="journal article" date="2021" name="BMC Genomics">
        <title>Datura genome reveals duplications of psychoactive alkaloid biosynthetic genes and high mutation rate following tissue culture.</title>
        <authorList>
            <person name="Rajewski A."/>
            <person name="Carter-House D."/>
            <person name="Stajich J."/>
            <person name="Litt A."/>
        </authorList>
    </citation>
    <scope>NUCLEOTIDE SEQUENCE [LARGE SCALE GENOMIC DNA]</scope>
    <source>
        <strain evidence="1">AR-01</strain>
    </source>
</reference>
<gene>
    <name evidence="1" type="ORF">HAX54_045991</name>
</gene>
<accession>A0ABS8RQ89</accession>